<dbReference type="GO" id="GO:0007281">
    <property type="term" value="P:germ cell development"/>
    <property type="evidence" value="ECO:0007669"/>
    <property type="project" value="InterPro"/>
</dbReference>
<dbReference type="PANTHER" id="PTHR23231">
    <property type="entry name" value="GERM CELL-LESS PROTEIN"/>
    <property type="match status" value="1"/>
</dbReference>
<organism evidence="4 5">
    <name type="scientific">Physeter macrocephalus</name>
    <name type="common">Sperm whale</name>
    <name type="synonym">Physeter catodon</name>
    <dbReference type="NCBI Taxonomy" id="9755"/>
    <lineage>
        <taxon>Eukaryota</taxon>
        <taxon>Metazoa</taxon>
        <taxon>Chordata</taxon>
        <taxon>Craniata</taxon>
        <taxon>Vertebrata</taxon>
        <taxon>Euteleostomi</taxon>
        <taxon>Mammalia</taxon>
        <taxon>Eutheria</taxon>
        <taxon>Laurasiatheria</taxon>
        <taxon>Artiodactyla</taxon>
        <taxon>Whippomorpha</taxon>
        <taxon>Cetacea</taxon>
        <taxon>Odontoceti</taxon>
        <taxon>Physeteridae</taxon>
        <taxon>Physeter</taxon>
    </lineage>
</organism>
<dbReference type="KEGG" id="pcad:112062650"/>
<feature type="compositionally biased region" description="Basic and acidic residues" evidence="2">
    <location>
        <begin position="10"/>
        <end position="22"/>
    </location>
</feature>
<dbReference type="SMART" id="SM00875">
    <property type="entry name" value="BACK"/>
    <property type="match status" value="1"/>
</dbReference>
<dbReference type="GeneID" id="112062650"/>
<evidence type="ECO:0000256" key="2">
    <source>
        <dbReference type="SAM" id="MobiDB-lite"/>
    </source>
</evidence>
<dbReference type="Pfam" id="PF07707">
    <property type="entry name" value="BACK"/>
    <property type="match status" value="1"/>
</dbReference>
<keyword evidence="1" id="KW-0217">Developmental protein</keyword>
<evidence type="ECO:0000259" key="3">
    <source>
        <dbReference type="PROSITE" id="PS50097"/>
    </source>
</evidence>
<dbReference type="InterPro" id="IPR011333">
    <property type="entry name" value="SKP1/BTB/POZ_sf"/>
</dbReference>
<dbReference type="SMART" id="SM00225">
    <property type="entry name" value="BTB"/>
    <property type="match status" value="1"/>
</dbReference>
<dbReference type="InterPro" id="IPR000210">
    <property type="entry name" value="BTB/POZ_dom"/>
</dbReference>
<sequence length="400" mass="45341">MGARSSRMPWHSEERAPEEPDRSGSVYEALFLRGEESDVRIRALGEEWNLHRVHLCQSGYFASMFSGAWRETTMDTIELQMPDENIDREALHEALGSLYRDSMHIPAGRVVAILATASMLQLDELIQQCGEVMKETVSAQTVCSYYYSAESYGLENIRSMCLQWLLDNMMTQRSEELLREISLDLMKELIASSDLLVMEVEMDVYTMLKKWMFLQLQPTWRGPRTALLPDTDSWFARSRRESGGTPILETEQGRAFVPVFQQLRLAYIIWDLMSARVIQQDALIPATWLTPVYKENWLAPLWTEQTRNLWRMDVYVSDTQGNSMRCGGVVAILATASMLQLDELIQQCGEVMKETVSAQTVASGSAYSGREGSRSACACLPWTGLGEPFSGRTQDTGCFP</sequence>
<dbReference type="PANTHER" id="PTHR23231:SF20">
    <property type="entry name" value="SIMILAR TO GERM CELL-LESS"/>
    <property type="match status" value="1"/>
</dbReference>
<evidence type="ECO:0000256" key="1">
    <source>
        <dbReference type="ARBA" id="ARBA00022473"/>
    </source>
</evidence>
<dbReference type="InterPro" id="IPR011705">
    <property type="entry name" value="BACK"/>
</dbReference>
<dbReference type="RefSeq" id="XP_054937877.1">
    <property type="nucleotide sequence ID" value="XM_055081902.1"/>
</dbReference>
<dbReference type="Pfam" id="PF00651">
    <property type="entry name" value="BTB"/>
    <property type="match status" value="1"/>
</dbReference>
<dbReference type="OrthoDB" id="9703256at2759"/>
<evidence type="ECO:0000313" key="4">
    <source>
        <dbReference type="Proteomes" id="UP000248484"/>
    </source>
</evidence>
<evidence type="ECO:0000313" key="5">
    <source>
        <dbReference type="RefSeq" id="XP_054937877.1"/>
    </source>
</evidence>
<protein>
    <submittedName>
        <fullName evidence="5">Germ cell-less protein-like 1</fullName>
    </submittedName>
</protein>
<reference evidence="5" key="1">
    <citation type="submission" date="2025-08" db="UniProtKB">
        <authorList>
            <consortium name="RefSeq"/>
        </authorList>
    </citation>
    <scope>IDENTIFICATION</scope>
    <source>
        <tissue evidence="5">Muscle</tissue>
    </source>
</reference>
<feature type="domain" description="BTB" evidence="3">
    <location>
        <begin position="37"/>
        <end position="107"/>
    </location>
</feature>
<feature type="region of interest" description="Disordered" evidence="2">
    <location>
        <begin position="1"/>
        <end position="22"/>
    </location>
</feature>
<keyword evidence="4" id="KW-1185">Reference proteome</keyword>
<dbReference type="SUPFAM" id="SSF54695">
    <property type="entry name" value="POZ domain"/>
    <property type="match status" value="1"/>
</dbReference>
<dbReference type="CDD" id="cd18305">
    <property type="entry name" value="BTB_POZ_GCL"/>
    <property type="match status" value="1"/>
</dbReference>
<dbReference type="GO" id="GO:0005634">
    <property type="term" value="C:nucleus"/>
    <property type="evidence" value="ECO:0007669"/>
    <property type="project" value="TreeGrafter"/>
</dbReference>
<name>A0A9W2WFA8_PHYMC</name>
<gene>
    <name evidence="5" type="primary">LOC112062650</name>
</gene>
<dbReference type="InterPro" id="IPR043380">
    <property type="entry name" value="Gcl-like"/>
</dbReference>
<dbReference type="PROSITE" id="PS50097">
    <property type="entry name" value="BTB"/>
    <property type="match status" value="1"/>
</dbReference>
<dbReference type="AlphaFoldDB" id="A0A9W2WFA8"/>
<dbReference type="CDD" id="cd18495">
    <property type="entry name" value="BACK_GCL"/>
    <property type="match status" value="1"/>
</dbReference>
<accession>A0A9W2WFA8</accession>
<dbReference type="Gene3D" id="3.30.710.10">
    <property type="entry name" value="Potassium Channel Kv1.1, Chain A"/>
    <property type="match status" value="1"/>
</dbReference>
<proteinExistence type="predicted"/>
<dbReference type="Proteomes" id="UP000248484">
    <property type="component" value="Chromosome 21"/>
</dbReference>